<keyword evidence="3" id="KW-1185">Reference proteome</keyword>
<keyword evidence="1" id="KW-0732">Signal</keyword>
<proteinExistence type="predicted"/>
<accession>A0A8H7B6N6</accession>
<gene>
    <name evidence="2" type="ORF">GT037_003560</name>
</gene>
<dbReference type="GeneID" id="62201785"/>
<reference evidence="2" key="1">
    <citation type="submission" date="2020-01" db="EMBL/GenBank/DDBJ databases">
        <authorList>
            <person name="Feng Z.H.Z."/>
        </authorList>
    </citation>
    <scope>NUCLEOTIDE SEQUENCE</scope>
    <source>
        <strain evidence="2">CBS107.38</strain>
    </source>
</reference>
<protein>
    <submittedName>
        <fullName evidence="2">Uncharacterized protein</fullName>
    </submittedName>
</protein>
<dbReference type="Proteomes" id="UP000596902">
    <property type="component" value="Unassembled WGS sequence"/>
</dbReference>
<dbReference type="RefSeq" id="XP_038788314.1">
    <property type="nucleotide sequence ID" value="XM_038928607.1"/>
</dbReference>
<name>A0A8H7B6N6_9PLEO</name>
<evidence type="ECO:0000313" key="3">
    <source>
        <dbReference type="Proteomes" id="UP000596902"/>
    </source>
</evidence>
<feature type="signal peptide" evidence="1">
    <location>
        <begin position="1"/>
        <end position="21"/>
    </location>
</feature>
<dbReference type="AlphaFoldDB" id="A0A8H7B6N6"/>
<reference evidence="2" key="2">
    <citation type="submission" date="2020-08" db="EMBL/GenBank/DDBJ databases">
        <title>Draft Genome Sequence of Cumin Blight Pathogen Alternaria burnsii.</title>
        <authorList>
            <person name="Feng Z."/>
        </authorList>
    </citation>
    <scope>NUCLEOTIDE SEQUENCE</scope>
    <source>
        <strain evidence="2">CBS107.38</strain>
    </source>
</reference>
<comment type="caution">
    <text evidence="2">The sequence shown here is derived from an EMBL/GenBank/DDBJ whole genome shotgun (WGS) entry which is preliminary data.</text>
</comment>
<feature type="chain" id="PRO_5034486024" evidence="1">
    <location>
        <begin position="22"/>
        <end position="60"/>
    </location>
</feature>
<evidence type="ECO:0000256" key="1">
    <source>
        <dbReference type="SAM" id="SignalP"/>
    </source>
</evidence>
<evidence type="ECO:0000313" key="2">
    <source>
        <dbReference type="EMBL" id="KAF7678179.1"/>
    </source>
</evidence>
<sequence length="60" mass="6588">MTVRSLRELLHATCIIIIVFAELGENNGKNPPATQEPREDAMIGAMDAFSSLCHHRVAPN</sequence>
<dbReference type="EMBL" id="JAAABM010000004">
    <property type="protein sequence ID" value="KAF7678179.1"/>
    <property type="molecule type" value="Genomic_DNA"/>
</dbReference>
<organism evidence="2 3">
    <name type="scientific">Alternaria burnsii</name>
    <dbReference type="NCBI Taxonomy" id="1187904"/>
    <lineage>
        <taxon>Eukaryota</taxon>
        <taxon>Fungi</taxon>
        <taxon>Dikarya</taxon>
        <taxon>Ascomycota</taxon>
        <taxon>Pezizomycotina</taxon>
        <taxon>Dothideomycetes</taxon>
        <taxon>Pleosporomycetidae</taxon>
        <taxon>Pleosporales</taxon>
        <taxon>Pleosporineae</taxon>
        <taxon>Pleosporaceae</taxon>
        <taxon>Alternaria</taxon>
        <taxon>Alternaria sect. Alternaria</taxon>
    </lineage>
</organism>